<dbReference type="EMBL" id="CAJNNV010032542">
    <property type="protein sequence ID" value="CAE8640290.1"/>
    <property type="molecule type" value="Genomic_DNA"/>
</dbReference>
<dbReference type="AlphaFoldDB" id="A0A813HS08"/>
<dbReference type="GO" id="GO:0016281">
    <property type="term" value="C:eukaryotic translation initiation factor 4F complex"/>
    <property type="evidence" value="ECO:0007669"/>
    <property type="project" value="TreeGrafter"/>
</dbReference>
<accession>A0A813HS08</accession>
<name>A0A813HS08_POLGL</name>
<evidence type="ECO:0000256" key="2">
    <source>
        <dbReference type="ARBA" id="ARBA00022540"/>
    </source>
</evidence>
<dbReference type="SUPFAM" id="SSF48371">
    <property type="entry name" value="ARM repeat"/>
    <property type="match status" value="1"/>
</dbReference>
<comment type="similarity">
    <text evidence="1">Belongs to the eukaryotic initiation factor 4G family.</text>
</comment>
<dbReference type="Pfam" id="PF02854">
    <property type="entry name" value="MIF4G"/>
    <property type="match status" value="1"/>
</dbReference>
<dbReference type="PANTHER" id="PTHR23253">
    <property type="entry name" value="EUKARYOTIC TRANSLATION INITIATION FACTOR 4 GAMMA"/>
    <property type="match status" value="1"/>
</dbReference>
<feature type="compositionally biased region" description="Polar residues" evidence="4">
    <location>
        <begin position="159"/>
        <end position="172"/>
    </location>
</feature>
<dbReference type="GO" id="GO:0003729">
    <property type="term" value="F:mRNA binding"/>
    <property type="evidence" value="ECO:0007669"/>
    <property type="project" value="TreeGrafter"/>
</dbReference>
<evidence type="ECO:0000256" key="3">
    <source>
        <dbReference type="ARBA" id="ARBA00022917"/>
    </source>
</evidence>
<evidence type="ECO:0000256" key="4">
    <source>
        <dbReference type="SAM" id="MobiDB-lite"/>
    </source>
</evidence>
<gene>
    <name evidence="6" type="ORF">PGLA1383_LOCUS55188</name>
</gene>
<dbReference type="Gene3D" id="1.25.40.180">
    <property type="match status" value="1"/>
</dbReference>
<reference evidence="6" key="1">
    <citation type="submission" date="2021-02" db="EMBL/GenBank/DDBJ databases">
        <authorList>
            <person name="Dougan E. K."/>
            <person name="Rhodes N."/>
            <person name="Thang M."/>
            <person name="Chan C."/>
        </authorList>
    </citation>
    <scope>NUCLEOTIDE SEQUENCE</scope>
</reference>
<feature type="region of interest" description="Disordered" evidence="4">
    <location>
        <begin position="159"/>
        <end position="198"/>
    </location>
</feature>
<sequence>MTLQLKENKGEKAASTKKLNVADLRRELLMPLTMGSAEAAAKVLEKRAMLTRRWRTDRSAFSALNLDFTSSRKGVPVESPITELLRGDGSSQKPLPQPRPESPSSALTREPSKDWSDFADDVKSTTRAELLAFRSLPESGSEAPAELKGFVVMADVEQRPSTQSQFGRQQTEPVPEPSVHRPFTRQSSHQVERQAVRSGIALPTPSATAYRVQRASQEMDVKRTVQGLLNKICPESLASIVEKIAAVQVDTLEQLEHFIELVFKKALAEPHYCETYADLVFSLKSVYPQFPDPEGGKPVTFKGLVLNICQSEFEELLTSADLSDEEKAKCNEAELEMLRRQRKDRMRANMKFIGHLFLRQLLSAKVIGSVICELVLYELTDELPEEHALECASELLLAIGFTLESMPAGQVFISQACARLQDLVKRKLPDTGKAAYCMRIKFMIQDVLDTRAAGWTKKVFKSQAKTKDEIRMDQERELRDKARGKENAGAEHVVAGQRPVYLTSLMGA</sequence>
<organism evidence="6 7">
    <name type="scientific">Polarella glacialis</name>
    <name type="common">Dinoflagellate</name>
    <dbReference type="NCBI Taxonomy" id="89957"/>
    <lineage>
        <taxon>Eukaryota</taxon>
        <taxon>Sar</taxon>
        <taxon>Alveolata</taxon>
        <taxon>Dinophyceae</taxon>
        <taxon>Suessiales</taxon>
        <taxon>Suessiaceae</taxon>
        <taxon>Polarella</taxon>
    </lineage>
</organism>
<keyword evidence="3" id="KW-0648">Protein biosynthesis</keyword>
<dbReference type="InterPro" id="IPR016024">
    <property type="entry name" value="ARM-type_fold"/>
</dbReference>
<proteinExistence type="inferred from homology"/>
<feature type="region of interest" description="Disordered" evidence="4">
    <location>
        <begin position="84"/>
        <end position="119"/>
    </location>
</feature>
<evidence type="ECO:0000259" key="5">
    <source>
        <dbReference type="SMART" id="SM00543"/>
    </source>
</evidence>
<dbReference type="OrthoDB" id="514777at2759"/>
<evidence type="ECO:0000313" key="6">
    <source>
        <dbReference type="EMBL" id="CAE8640290.1"/>
    </source>
</evidence>
<evidence type="ECO:0000256" key="1">
    <source>
        <dbReference type="ARBA" id="ARBA00005775"/>
    </source>
</evidence>
<feature type="compositionally biased region" description="Basic and acidic residues" evidence="4">
    <location>
        <begin position="110"/>
        <end position="119"/>
    </location>
</feature>
<dbReference type="SMART" id="SM00543">
    <property type="entry name" value="MIF4G"/>
    <property type="match status" value="1"/>
</dbReference>
<dbReference type="InterPro" id="IPR003890">
    <property type="entry name" value="MIF4G-like_typ-3"/>
</dbReference>
<evidence type="ECO:0000313" key="7">
    <source>
        <dbReference type="Proteomes" id="UP000654075"/>
    </source>
</evidence>
<protein>
    <recommendedName>
        <fullName evidence="5">MIF4G domain-containing protein</fullName>
    </recommendedName>
</protein>
<dbReference type="Proteomes" id="UP000654075">
    <property type="component" value="Unassembled WGS sequence"/>
</dbReference>
<dbReference type="OMA" id="RMRANMK"/>
<keyword evidence="2" id="KW-0396">Initiation factor</keyword>
<keyword evidence="7" id="KW-1185">Reference proteome</keyword>
<feature type="domain" description="MIF4G" evidence="5">
    <location>
        <begin position="222"/>
        <end position="454"/>
    </location>
</feature>
<dbReference type="GO" id="GO:0003743">
    <property type="term" value="F:translation initiation factor activity"/>
    <property type="evidence" value="ECO:0007669"/>
    <property type="project" value="UniProtKB-KW"/>
</dbReference>
<comment type="caution">
    <text evidence="6">The sequence shown here is derived from an EMBL/GenBank/DDBJ whole genome shotgun (WGS) entry which is preliminary data.</text>
</comment>
<dbReference type="PANTHER" id="PTHR23253:SF9">
    <property type="entry name" value="EUKARYOTIC TRANSLATION INITIATION FACTOR 4 GAMMA 2"/>
    <property type="match status" value="1"/>
</dbReference>